<protein>
    <submittedName>
        <fullName evidence="2">Uncharacterized protein</fullName>
    </submittedName>
</protein>
<evidence type="ECO:0000256" key="1">
    <source>
        <dbReference type="SAM" id="MobiDB-lite"/>
    </source>
</evidence>
<reference evidence="2" key="1">
    <citation type="submission" date="2025-08" db="UniProtKB">
        <authorList>
            <consortium name="Ensembl"/>
        </authorList>
    </citation>
    <scope>IDENTIFICATION</scope>
</reference>
<keyword evidence="3" id="KW-1185">Reference proteome</keyword>
<dbReference type="AlphaFoldDB" id="A0A8C8ZQF6"/>
<evidence type="ECO:0000313" key="2">
    <source>
        <dbReference type="Ensembl" id="ENSPSMP00000021715.1"/>
    </source>
</evidence>
<feature type="region of interest" description="Disordered" evidence="1">
    <location>
        <begin position="37"/>
        <end position="56"/>
    </location>
</feature>
<evidence type="ECO:0000313" key="3">
    <source>
        <dbReference type="Proteomes" id="UP000694414"/>
    </source>
</evidence>
<dbReference type="Proteomes" id="UP000694414">
    <property type="component" value="Unplaced"/>
</dbReference>
<sequence length="97" mass="11178">VVITDRTENVKPWGFFIYHCATARKLTNAEKPFRNEKPATVTKIQHPENKSATETSVCSRTVNKNIIEKDLIPQHNPTICVLSSDYFFIIFFHVNNI</sequence>
<organism evidence="2 3">
    <name type="scientific">Prolemur simus</name>
    <name type="common">Greater bamboo lemur</name>
    <name type="synonym">Hapalemur simus</name>
    <dbReference type="NCBI Taxonomy" id="1328070"/>
    <lineage>
        <taxon>Eukaryota</taxon>
        <taxon>Metazoa</taxon>
        <taxon>Chordata</taxon>
        <taxon>Craniata</taxon>
        <taxon>Vertebrata</taxon>
        <taxon>Euteleostomi</taxon>
        <taxon>Mammalia</taxon>
        <taxon>Eutheria</taxon>
        <taxon>Euarchontoglires</taxon>
        <taxon>Primates</taxon>
        <taxon>Strepsirrhini</taxon>
        <taxon>Lemuriformes</taxon>
        <taxon>Lemuridae</taxon>
        <taxon>Prolemur</taxon>
    </lineage>
</organism>
<dbReference type="Ensembl" id="ENSPSMT00000025173.1">
    <property type="protein sequence ID" value="ENSPSMP00000021715.1"/>
    <property type="gene ID" value="ENSPSMG00000015329.1"/>
</dbReference>
<reference evidence="2" key="2">
    <citation type="submission" date="2025-09" db="UniProtKB">
        <authorList>
            <consortium name="Ensembl"/>
        </authorList>
    </citation>
    <scope>IDENTIFICATION</scope>
</reference>
<proteinExistence type="predicted"/>
<accession>A0A8C8ZQF6</accession>
<name>A0A8C8ZQF6_PROSS</name>